<comment type="subcellular location">
    <subcellularLocation>
        <location evidence="1">Cell membrane</location>
        <topology evidence="1">Multi-pass membrane protein</topology>
    </subcellularLocation>
</comment>
<dbReference type="PROSITE" id="PS51202">
    <property type="entry name" value="RCK_C"/>
    <property type="match status" value="1"/>
</dbReference>
<dbReference type="Pfam" id="PF03471">
    <property type="entry name" value="CorC_HlyC"/>
    <property type="match status" value="1"/>
</dbReference>
<evidence type="ECO:0000313" key="10">
    <source>
        <dbReference type="EMBL" id="MDT0634021.1"/>
    </source>
</evidence>
<dbReference type="PANTHER" id="PTHR32507">
    <property type="entry name" value="NA(+)/H(+) ANTIPORTER 1"/>
    <property type="match status" value="1"/>
</dbReference>
<feature type="domain" description="RCK C-terminal" evidence="9">
    <location>
        <begin position="402"/>
        <end position="483"/>
    </location>
</feature>
<dbReference type="Proteomes" id="UP001251857">
    <property type="component" value="Unassembled WGS sequence"/>
</dbReference>
<feature type="transmembrane region" description="Helical" evidence="8">
    <location>
        <begin position="272"/>
        <end position="291"/>
    </location>
</feature>
<keyword evidence="2" id="KW-0813">Transport</keyword>
<evidence type="ECO:0000256" key="2">
    <source>
        <dbReference type="ARBA" id="ARBA00022448"/>
    </source>
</evidence>
<name>A0ABU3BXI3_9GAMM</name>
<feature type="transmembrane region" description="Helical" evidence="8">
    <location>
        <begin position="303"/>
        <end position="326"/>
    </location>
</feature>
<evidence type="ECO:0000256" key="5">
    <source>
        <dbReference type="ARBA" id="ARBA00022989"/>
    </source>
</evidence>
<dbReference type="Gene3D" id="6.10.140.1330">
    <property type="match status" value="1"/>
</dbReference>
<feature type="transmembrane region" description="Helical" evidence="8">
    <location>
        <begin position="361"/>
        <end position="385"/>
    </location>
</feature>
<accession>A0ABU3BXI3</accession>
<feature type="transmembrane region" description="Helical" evidence="8">
    <location>
        <begin position="190"/>
        <end position="212"/>
    </location>
</feature>
<evidence type="ECO:0000256" key="7">
    <source>
        <dbReference type="ARBA" id="ARBA00023136"/>
    </source>
</evidence>
<keyword evidence="7 8" id="KW-0472">Membrane</keyword>
<sequence>MDAINTLLLFAGLLLFLSVVATPLSRFGFPLLLIFLGVGMLAGEDGPGQIDFDDFSVAFLVGNLALAVILLDGGLRTRYQTFRVALKPALSLASLGVVLCAGLTGGFIAWLLDVDWRYGLLLGSIVGSTDAAAVFSQLRQGGMALNQRVSATLEIESGTNDPMAIFLVLFLLQALTSDAELTWLHLLQGLLLQFGIGALAGVGLGFALSWLVERIPLVEGLYALLIVSGGLITFSAINQVGGSGFLGVYLLGLVVGNRPNHATEHVFRVMDGLAWLAQAGMFLILGLLVTPSELMMNALPASLIALFLIFVARPIAVFVSLAPFHFPWREQLFIAWVGLRGAVPVVLAIFPLMAALTGARFLFDITFAVVIVSLLLQGTTIALAARLLGLQVPEPGRPLDQTELHGGGRLRFMLSLFRVEPGSRFENRPIEALPQARRVRWLAVLRGKRFLFPGRHFRLRADDRVYLAHPARHTDWLAGQFRAETGLSDISPRRFYGNFILHGESPMRALATMYGIELEGTERDLTLDEFIRQHLNRKAVAGDSIKLAHIGLRVRSVDGRGRITTAGLRIRDQAAKT</sequence>
<protein>
    <submittedName>
        <fullName evidence="10">Potassium/proton antiporter</fullName>
    </submittedName>
</protein>
<dbReference type="SMART" id="SM01091">
    <property type="entry name" value="CorC_HlyC"/>
    <property type="match status" value="1"/>
</dbReference>
<keyword evidence="11" id="KW-1185">Reference proteome</keyword>
<dbReference type="NCBIfam" id="NF003714">
    <property type="entry name" value="PRK05326.1-1"/>
    <property type="match status" value="1"/>
</dbReference>
<evidence type="ECO:0000313" key="11">
    <source>
        <dbReference type="Proteomes" id="UP001251857"/>
    </source>
</evidence>
<dbReference type="RefSeq" id="WP_311651759.1">
    <property type="nucleotide sequence ID" value="NZ_JAVRIB010000003.1"/>
</dbReference>
<organism evidence="10 11">
    <name type="scientific">Spectribacter hydrogenoxidans</name>
    <dbReference type="NCBI Taxonomy" id="3075608"/>
    <lineage>
        <taxon>Bacteria</taxon>
        <taxon>Pseudomonadati</taxon>
        <taxon>Pseudomonadota</taxon>
        <taxon>Gammaproteobacteria</taxon>
        <taxon>Salinisphaerales</taxon>
        <taxon>Salinisphaeraceae</taxon>
        <taxon>Spectribacter</taxon>
    </lineage>
</organism>
<dbReference type="NCBIfam" id="NF003716">
    <property type="entry name" value="PRK05326.1-3"/>
    <property type="match status" value="1"/>
</dbReference>
<proteinExistence type="predicted"/>
<dbReference type="Pfam" id="PF00999">
    <property type="entry name" value="Na_H_Exchanger"/>
    <property type="match status" value="1"/>
</dbReference>
<keyword evidence="4 8" id="KW-0812">Transmembrane</keyword>
<evidence type="ECO:0000259" key="9">
    <source>
        <dbReference type="PROSITE" id="PS51202"/>
    </source>
</evidence>
<feature type="transmembrane region" description="Helical" evidence="8">
    <location>
        <begin position="332"/>
        <end position="354"/>
    </location>
</feature>
<feature type="transmembrane region" description="Helical" evidence="8">
    <location>
        <begin position="224"/>
        <end position="252"/>
    </location>
</feature>
<dbReference type="InterPro" id="IPR006153">
    <property type="entry name" value="Cation/H_exchanger_TM"/>
</dbReference>
<gene>
    <name evidence="10" type="ORF">RM532_03520</name>
</gene>
<evidence type="ECO:0000256" key="3">
    <source>
        <dbReference type="ARBA" id="ARBA00022449"/>
    </source>
</evidence>
<evidence type="ECO:0000256" key="8">
    <source>
        <dbReference type="SAM" id="Phobius"/>
    </source>
</evidence>
<reference evidence="10 11" key="1">
    <citation type="submission" date="2023-09" db="EMBL/GenBank/DDBJ databases">
        <authorList>
            <person name="Rey-Velasco X."/>
        </authorList>
    </citation>
    <scope>NUCLEOTIDE SEQUENCE [LARGE SCALE GENOMIC DNA]</scope>
    <source>
        <strain evidence="10 11">W335</strain>
    </source>
</reference>
<dbReference type="EMBL" id="JAVRIB010000003">
    <property type="protein sequence ID" value="MDT0634021.1"/>
    <property type="molecule type" value="Genomic_DNA"/>
</dbReference>
<dbReference type="InterPro" id="IPR005170">
    <property type="entry name" value="Transptr-assoc_dom"/>
</dbReference>
<feature type="transmembrane region" description="Helical" evidence="8">
    <location>
        <begin position="92"/>
        <end position="112"/>
    </location>
</feature>
<keyword evidence="3" id="KW-0050">Antiport</keyword>
<dbReference type="InterPro" id="IPR006037">
    <property type="entry name" value="RCK_C"/>
</dbReference>
<evidence type="ECO:0000256" key="1">
    <source>
        <dbReference type="ARBA" id="ARBA00004651"/>
    </source>
</evidence>
<dbReference type="InterPro" id="IPR036721">
    <property type="entry name" value="RCK_C_sf"/>
</dbReference>
<evidence type="ECO:0000256" key="4">
    <source>
        <dbReference type="ARBA" id="ARBA00022692"/>
    </source>
</evidence>
<dbReference type="SUPFAM" id="SSF116726">
    <property type="entry name" value="TrkA C-terminal domain-like"/>
    <property type="match status" value="1"/>
</dbReference>
<keyword evidence="5 8" id="KW-1133">Transmembrane helix</keyword>
<dbReference type="Gene3D" id="3.30.70.1450">
    <property type="entry name" value="Regulator of K+ conductance, C-terminal domain"/>
    <property type="match status" value="1"/>
</dbReference>
<dbReference type="NCBIfam" id="NF003715">
    <property type="entry name" value="PRK05326.1-2"/>
    <property type="match status" value="1"/>
</dbReference>
<evidence type="ECO:0000256" key="6">
    <source>
        <dbReference type="ARBA" id="ARBA00023065"/>
    </source>
</evidence>
<feature type="transmembrane region" description="Helical" evidence="8">
    <location>
        <begin position="55"/>
        <end position="71"/>
    </location>
</feature>
<comment type="caution">
    <text evidence="10">The sequence shown here is derived from an EMBL/GenBank/DDBJ whole genome shotgun (WGS) entry which is preliminary data.</text>
</comment>
<keyword evidence="6" id="KW-0406">Ion transport</keyword>
<dbReference type="PANTHER" id="PTHR32507:SF7">
    <property type="entry name" value="K(+)_H(+) ANTIPORTER NHAP2"/>
    <property type="match status" value="1"/>
</dbReference>
<dbReference type="Pfam" id="PF02080">
    <property type="entry name" value="TrkA_C"/>
    <property type="match status" value="1"/>
</dbReference>